<keyword evidence="3" id="KW-0597">Phosphoprotein</keyword>
<dbReference type="Proteomes" id="UP000318578">
    <property type="component" value="Unassembled WGS sequence"/>
</dbReference>
<sequence length="383" mass="40896">MTTKEQHAVGRPERFRDALLGPFLVFVAIAATIVQWPYTRIVFPQVALPLFILTSVAAVFPWTRLSSRRQLAGMTAYMVLGSLLLPLAHATTTASLFPFVAAAAAGGKLGSRKAAIGVAVAGAVVAAGTTWLVELLSPTTSQWPWWVALTVGLPVYIGMSNRDRLEALHSAQHAAEEAHRAKASEAREAALVERGRIAREIHDVLGHSLSAIALQLDMADALHDSGREDEATAAVRRARALAVDSISETRRAVQALREDTRPLPDILRQLAEHDVVDFAITGGAREVGAEATHTMVRAAQEALTNAAKYAPGARRSMRLAFTGDHVTLTVRNGPATEHQHTDLAGGTGIGLAGMRERTALLGGTLRAEPAPDGGWTVELELPR</sequence>
<keyword evidence="8" id="KW-0902">Two-component regulatory system</keyword>
<reference evidence="12 13" key="1">
    <citation type="submission" date="2019-07" db="EMBL/GenBank/DDBJ databases">
        <title>New species of Amycolatopsis and Streptomyces.</title>
        <authorList>
            <person name="Duangmal K."/>
            <person name="Teo W.F.A."/>
            <person name="Lipun K."/>
        </authorList>
    </citation>
    <scope>NUCLEOTIDE SEQUENCE [LARGE SCALE GENOMIC DNA]</scope>
    <source>
        <strain evidence="12 13">JCM 30562</strain>
    </source>
</reference>
<keyword evidence="13" id="KW-1185">Reference proteome</keyword>
<dbReference type="PANTHER" id="PTHR24421:SF10">
    <property type="entry name" value="NITRATE_NITRITE SENSOR PROTEIN NARQ"/>
    <property type="match status" value="1"/>
</dbReference>
<dbReference type="InterPro" id="IPR050482">
    <property type="entry name" value="Sensor_HK_TwoCompSys"/>
</dbReference>
<dbReference type="EC" id="2.7.13.3" evidence="2"/>
<dbReference type="Gene3D" id="3.30.565.10">
    <property type="entry name" value="Histidine kinase-like ATPase, C-terminal domain"/>
    <property type="match status" value="1"/>
</dbReference>
<feature type="transmembrane region" description="Helical" evidence="9">
    <location>
        <begin position="114"/>
        <end position="137"/>
    </location>
</feature>
<feature type="domain" description="Histidine kinase/HSP90-like ATPase" evidence="10">
    <location>
        <begin position="295"/>
        <end position="382"/>
    </location>
</feature>
<evidence type="ECO:0000256" key="3">
    <source>
        <dbReference type="ARBA" id="ARBA00022553"/>
    </source>
</evidence>
<keyword evidence="5" id="KW-0547">Nucleotide-binding</keyword>
<evidence type="ECO:0000256" key="8">
    <source>
        <dbReference type="ARBA" id="ARBA00023012"/>
    </source>
</evidence>
<evidence type="ECO:0000313" key="13">
    <source>
        <dbReference type="Proteomes" id="UP000318578"/>
    </source>
</evidence>
<evidence type="ECO:0000256" key="6">
    <source>
        <dbReference type="ARBA" id="ARBA00022777"/>
    </source>
</evidence>
<dbReference type="Gene3D" id="1.20.5.1930">
    <property type="match status" value="1"/>
</dbReference>
<keyword evidence="9" id="KW-0812">Transmembrane</keyword>
<dbReference type="SUPFAM" id="SSF55874">
    <property type="entry name" value="ATPase domain of HSP90 chaperone/DNA topoisomerase II/histidine kinase"/>
    <property type="match status" value="1"/>
</dbReference>
<organism evidence="12 13">
    <name type="scientific">Amycolatopsis acidiphila</name>
    <dbReference type="NCBI Taxonomy" id="715473"/>
    <lineage>
        <taxon>Bacteria</taxon>
        <taxon>Bacillati</taxon>
        <taxon>Actinomycetota</taxon>
        <taxon>Actinomycetes</taxon>
        <taxon>Pseudonocardiales</taxon>
        <taxon>Pseudonocardiaceae</taxon>
        <taxon>Amycolatopsis</taxon>
    </lineage>
</organism>
<feature type="transmembrane region" description="Helical" evidence="9">
    <location>
        <begin position="75"/>
        <end position="102"/>
    </location>
</feature>
<dbReference type="GO" id="GO:0005524">
    <property type="term" value="F:ATP binding"/>
    <property type="evidence" value="ECO:0007669"/>
    <property type="project" value="UniProtKB-KW"/>
</dbReference>
<keyword evidence="7" id="KW-0067">ATP-binding</keyword>
<keyword evidence="9" id="KW-1133">Transmembrane helix</keyword>
<evidence type="ECO:0000313" key="12">
    <source>
        <dbReference type="EMBL" id="TVT25067.1"/>
    </source>
</evidence>
<dbReference type="EMBL" id="VJZA01000004">
    <property type="protein sequence ID" value="TVT25067.1"/>
    <property type="molecule type" value="Genomic_DNA"/>
</dbReference>
<evidence type="ECO:0000256" key="9">
    <source>
        <dbReference type="SAM" id="Phobius"/>
    </source>
</evidence>
<feature type="transmembrane region" description="Helical" evidence="9">
    <location>
        <begin position="143"/>
        <end position="159"/>
    </location>
</feature>
<dbReference type="InterPro" id="IPR011712">
    <property type="entry name" value="Sig_transdc_His_kin_sub3_dim/P"/>
</dbReference>
<keyword evidence="4" id="KW-0808">Transferase</keyword>
<dbReference type="Pfam" id="PF07730">
    <property type="entry name" value="HisKA_3"/>
    <property type="match status" value="1"/>
</dbReference>
<dbReference type="InterPro" id="IPR036890">
    <property type="entry name" value="HATPase_C_sf"/>
</dbReference>
<dbReference type="InterPro" id="IPR003594">
    <property type="entry name" value="HATPase_dom"/>
</dbReference>
<proteinExistence type="predicted"/>
<name>A0A558ALB5_9PSEU</name>
<dbReference type="OrthoDB" id="227596at2"/>
<evidence type="ECO:0000256" key="7">
    <source>
        <dbReference type="ARBA" id="ARBA00022840"/>
    </source>
</evidence>
<evidence type="ECO:0000259" key="11">
    <source>
        <dbReference type="Pfam" id="PF07730"/>
    </source>
</evidence>
<feature type="domain" description="Signal transduction histidine kinase subgroup 3 dimerisation and phosphoacceptor" evidence="11">
    <location>
        <begin position="193"/>
        <end position="259"/>
    </location>
</feature>
<keyword evidence="9" id="KW-0472">Membrane</keyword>
<protein>
    <recommendedName>
        <fullName evidence="2">histidine kinase</fullName>
        <ecNumber evidence="2">2.7.13.3</ecNumber>
    </recommendedName>
</protein>
<dbReference type="Pfam" id="PF02518">
    <property type="entry name" value="HATPase_c"/>
    <property type="match status" value="1"/>
</dbReference>
<evidence type="ECO:0000256" key="2">
    <source>
        <dbReference type="ARBA" id="ARBA00012438"/>
    </source>
</evidence>
<keyword evidence="6 12" id="KW-0418">Kinase</keyword>
<dbReference type="RefSeq" id="WP_144633945.1">
    <property type="nucleotide sequence ID" value="NZ_BNAX01000015.1"/>
</dbReference>
<dbReference type="AlphaFoldDB" id="A0A558ALB5"/>
<evidence type="ECO:0000256" key="4">
    <source>
        <dbReference type="ARBA" id="ARBA00022679"/>
    </source>
</evidence>
<dbReference type="GO" id="GO:0016020">
    <property type="term" value="C:membrane"/>
    <property type="evidence" value="ECO:0007669"/>
    <property type="project" value="InterPro"/>
</dbReference>
<feature type="transmembrane region" description="Helical" evidence="9">
    <location>
        <begin position="46"/>
        <end position="63"/>
    </location>
</feature>
<dbReference type="GO" id="GO:0000155">
    <property type="term" value="F:phosphorelay sensor kinase activity"/>
    <property type="evidence" value="ECO:0007669"/>
    <property type="project" value="InterPro"/>
</dbReference>
<comment type="caution">
    <text evidence="12">The sequence shown here is derived from an EMBL/GenBank/DDBJ whole genome shotgun (WGS) entry which is preliminary data.</text>
</comment>
<dbReference type="PANTHER" id="PTHR24421">
    <property type="entry name" value="NITRATE/NITRITE SENSOR PROTEIN NARX-RELATED"/>
    <property type="match status" value="1"/>
</dbReference>
<feature type="transmembrane region" description="Helical" evidence="9">
    <location>
        <begin position="20"/>
        <end position="39"/>
    </location>
</feature>
<gene>
    <name evidence="12" type="ORF">FNH06_04425</name>
</gene>
<evidence type="ECO:0000256" key="5">
    <source>
        <dbReference type="ARBA" id="ARBA00022741"/>
    </source>
</evidence>
<dbReference type="CDD" id="cd16917">
    <property type="entry name" value="HATPase_UhpB-NarQ-NarX-like"/>
    <property type="match status" value="1"/>
</dbReference>
<dbReference type="GO" id="GO:0046983">
    <property type="term" value="F:protein dimerization activity"/>
    <property type="evidence" value="ECO:0007669"/>
    <property type="project" value="InterPro"/>
</dbReference>
<evidence type="ECO:0000259" key="10">
    <source>
        <dbReference type="Pfam" id="PF02518"/>
    </source>
</evidence>
<accession>A0A558ALB5</accession>
<evidence type="ECO:0000256" key="1">
    <source>
        <dbReference type="ARBA" id="ARBA00000085"/>
    </source>
</evidence>
<comment type="catalytic activity">
    <reaction evidence="1">
        <text>ATP + protein L-histidine = ADP + protein N-phospho-L-histidine.</text>
        <dbReference type="EC" id="2.7.13.3"/>
    </reaction>
</comment>